<evidence type="ECO:0000313" key="4">
    <source>
        <dbReference type="EMBL" id="KAF4615998.1"/>
    </source>
</evidence>
<protein>
    <recommendedName>
        <fullName evidence="6">BTB domain-containing protein</fullName>
    </recommendedName>
</protein>
<dbReference type="Gene3D" id="3.30.710.10">
    <property type="entry name" value="Potassium Channel Kv1.1, Chain A"/>
    <property type="match status" value="1"/>
</dbReference>
<feature type="compositionally biased region" description="Polar residues" evidence="1">
    <location>
        <begin position="995"/>
        <end position="1024"/>
    </location>
</feature>
<gene>
    <name evidence="4" type="ORF">D9613_011216</name>
</gene>
<organism evidence="4 5">
    <name type="scientific">Agrocybe pediades</name>
    <dbReference type="NCBI Taxonomy" id="84607"/>
    <lineage>
        <taxon>Eukaryota</taxon>
        <taxon>Fungi</taxon>
        <taxon>Dikarya</taxon>
        <taxon>Basidiomycota</taxon>
        <taxon>Agaricomycotina</taxon>
        <taxon>Agaricomycetes</taxon>
        <taxon>Agaricomycetidae</taxon>
        <taxon>Agaricales</taxon>
        <taxon>Agaricineae</taxon>
        <taxon>Strophariaceae</taxon>
        <taxon>Agrocybe</taxon>
    </lineage>
</organism>
<dbReference type="PROSITE" id="PS50097">
    <property type="entry name" value="BTB"/>
    <property type="match status" value="1"/>
</dbReference>
<feature type="compositionally biased region" description="Polar residues" evidence="1">
    <location>
        <begin position="182"/>
        <end position="196"/>
    </location>
</feature>
<feature type="compositionally biased region" description="Low complexity" evidence="1">
    <location>
        <begin position="887"/>
        <end position="904"/>
    </location>
</feature>
<proteinExistence type="predicted"/>
<feature type="compositionally biased region" description="Low complexity" evidence="1">
    <location>
        <begin position="662"/>
        <end position="677"/>
    </location>
</feature>
<name>A0A8H4QRT6_9AGAR</name>
<feature type="region of interest" description="Disordered" evidence="1">
    <location>
        <begin position="1537"/>
        <end position="1564"/>
    </location>
</feature>
<comment type="caution">
    <text evidence="4">The sequence shown here is derived from an EMBL/GenBank/DDBJ whole genome shotgun (WGS) entry which is preliminary data.</text>
</comment>
<dbReference type="Pfam" id="PF00651">
    <property type="entry name" value="BTB"/>
    <property type="match status" value="1"/>
</dbReference>
<dbReference type="Gene3D" id="2.30.30.190">
    <property type="entry name" value="CAP Gly-rich-like domain"/>
    <property type="match status" value="1"/>
</dbReference>
<feature type="compositionally biased region" description="Basic and acidic residues" evidence="1">
    <location>
        <begin position="1154"/>
        <end position="1164"/>
    </location>
</feature>
<feature type="compositionally biased region" description="Acidic residues" evidence="1">
    <location>
        <begin position="827"/>
        <end position="844"/>
    </location>
</feature>
<dbReference type="InterPro" id="IPR000938">
    <property type="entry name" value="CAP-Gly_domain"/>
</dbReference>
<sequence>MSGGWLRAVQPRVFKFGLTDLLALVSHHIPLAAVHIQSIIERNAQRSPQMAQSSTASIVSVAPATPPPGLQEATKNSTVAWQEDLEALFRHAKDRFPDVVWELVGDESDPYANVEEVWGHKAIVYARAPPSFQTRYFSFRPNGVTSPSPYPSSPSGFNYPVESALSLGMESSLNLARHQDPNRTPSPSPSTVVVQNGPTSTLRLTTSLNPALFSNELEYLYTGKGFGEAFEFLFDSSERAPGGLIESGEGDDAESLRIDKLRKDLVFMWRSRLYSDVRIALTGNFGGSGHHESTTAIFSSHRFILVSRSSYFHTALLAWPVHKNATNEPPTLTLPSPPFTPASLHFTLGFIYTGTLIFSHRTYDLSTAFAILKAALYLELSTLHDEVQARIVQEMCHGLFHAFIPFAEYESLTGGKWGTGGCRCRQCARRAPRVLEFSLEEDVRNPNLERGARRALVGLFGEGWCTQEFASLSPKLRDSILRGLGKRTTPQNVFPLLFAAEHALSKLGSVIEPWGDTVREMVLQARRGMDELLCRESEACFNADEWMEIMENNGVRSEDGERVEWVMAAVMRGLKEASAPSLYQTLVSSILLRPHPNDTNEPFLPTTSHIHVQVEQVRIELLKWIGKRWLDIRQQSGFDPLEDWTLKEISDHIEVPVDDLLSPPSYSSPKNSNKGPSHMLRPISNHPHTSKADAGSEAASSMRASVLSRSLHMRQGNASSASVAASGSGSTSHSRGDRRDRSDRSSTTASSIHSVRTARSSVSVSSAASSSTVSAVPRHRAGDGNGDSPARRLASDVRASQLKMDMRDRPDSKLTPSPRMQPSIIEPDQEDEEREREDMDDQEDESVRGDGDSVMEQSVTETEDSRASTTESVYHTPTGPPQRRLISRTSVSSVSSRASVRTTSGQPGNARQKLLAPSVKSTTPPRKPATSSIRTSPTTTRPNSRGSVHSTATGTGRTRLTSKPSPSSRPSSRLSATSTRSVSTASALTSAESTGTYKTASTGGLSTPTGVRSRKTSAASTVSVRTAGGGRSAAGSPVEQRKRRISGASVSSVASNTGSVRSVTAGAKRVGATPVKRAPSLPVAGAVDPTKLSPASAGRTPRSPAMQTSFSAGAIGGKAGSALSTTTPTAGRKVVVPKKSAESVRSRVNSKVGDAAKKVEEVKKAPVPARSTSGSPKTPAQSPTTSSPPKSSVEPSPSSAASTPASETPPALPEKDVLDVPAPAMKDADKENVVPSASLLLSAPAPPSSSASSDSSTSTATVTPPDALTNTASTITIKPKVYHPDVVSEHKKTSSAASISSIATLKKKSSTDTIKTVKSSGLSISSDNKPKSVASSENTPKSMVTAPMSPALPPVPSTSVPSSPTQSTFTPSPLSIPHHHHSRQPTTSIDSVLASDKPPGATLEIGIPCIISSKRKRFKAYARYIGEVIGEKGPWVGVEVPMNDNWGDAYGTDRTMKDDRQWNDGSWGGIRYFEIGGMGSEWGDYGSGSGMFEDRAARRRRVDGGSGSLSGSGVLSREGSSTRIGLLSSLKRDREGDALSIASSDRERMKRMRSASPAVSDMSGTGESMGLFVRPQQVLYVVDAVGTDL</sequence>
<feature type="compositionally biased region" description="Low complexity" evidence="1">
    <location>
        <begin position="718"/>
        <end position="733"/>
    </location>
</feature>
<feature type="region of interest" description="Disordered" evidence="1">
    <location>
        <begin position="1499"/>
        <end position="1518"/>
    </location>
</feature>
<evidence type="ECO:0000259" key="3">
    <source>
        <dbReference type="PROSITE" id="PS50245"/>
    </source>
</evidence>
<feature type="compositionally biased region" description="Low complexity" evidence="1">
    <location>
        <begin position="928"/>
        <end position="947"/>
    </location>
</feature>
<dbReference type="PANTHER" id="PTHR22427:SF7">
    <property type="entry name" value="GH15728P"/>
    <property type="match status" value="1"/>
</dbReference>
<reference evidence="4 5" key="1">
    <citation type="submission" date="2019-12" db="EMBL/GenBank/DDBJ databases">
        <authorList>
            <person name="Floudas D."/>
            <person name="Bentzer J."/>
            <person name="Ahren D."/>
            <person name="Johansson T."/>
            <person name="Persson P."/>
            <person name="Tunlid A."/>
        </authorList>
    </citation>
    <scope>NUCLEOTIDE SEQUENCE [LARGE SCALE GENOMIC DNA]</scope>
    <source>
        <strain evidence="4 5">CBS 102.39</strain>
    </source>
</reference>
<feature type="compositionally biased region" description="Low complexity" evidence="1">
    <location>
        <begin position="745"/>
        <end position="776"/>
    </location>
</feature>
<feature type="region of interest" description="Disordered" evidence="1">
    <location>
        <begin position="659"/>
        <end position="1388"/>
    </location>
</feature>
<dbReference type="SUPFAM" id="SSF54695">
    <property type="entry name" value="POZ domain"/>
    <property type="match status" value="1"/>
</dbReference>
<feature type="compositionally biased region" description="Low complexity" evidence="1">
    <location>
        <begin position="1233"/>
        <end position="1267"/>
    </location>
</feature>
<dbReference type="PANTHER" id="PTHR22427">
    <property type="entry name" value="GH15728P"/>
    <property type="match status" value="1"/>
</dbReference>
<evidence type="ECO:0000259" key="2">
    <source>
        <dbReference type="PROSITE" id="PS50097"/>
    </source>
</evidence>
<feature type="domain" description="CAP-Gly" evidence="3">
    <location>
        <begin position="1426"/>
        <end position="1494"/>
    </location>
</feature>
<feature type="compositionally biased region" description="Basic and acidic residues" evidence="1">
    <location>
        <begin position="1282"/>
        <end position="1292"/>
    </location>
</feature>
<feature type="compositionally biased region" description="Low complexity" evidence="1">
    <location>
        <begin position="957"/>
        <end position="994"/>
    </location>
</feature>
<feature type="compositionally biased region" description="Polar residues" evidence="1">
    <location>
        <begin position="1312"/>
        <end position="1342"/>
    </location>
</feature>
<dbReference type="EMBL" id="JAACJL010000032">
    <property type="protein sequence ID" value="KAF4615998.1"/>
    <property type="molecule type" value="Genomic_DNA"/>
</dbReference>
<dbReference type="SMART" id="SM00225">
    <property type="entry name" value="BTB"/>
    <property type="match status" value="1"/>
</dbReference>
<dbReference type="Proteomes" id="UP000521872">
    <property type="component" value="Unassembled WGS sequence"/>
</dbReference>
<dbReference type="InterPro" id="IPR036859">
    <property type="entry name" value="CAP-Gly_dom_sf"/>
</dbReference>
<feature type="domain" description="BTB" evidence="2">
    <location>
        <begin position="275"/>
        <end position="360"/>
    </location>
</feature>
<feature type="compositionally biased region" description="Polar residues" evidence="1">
    <location>
        <begin position="1048"/>
        <end position="1062"/>
    </location>
</feature>
<feature type="region of interest" description="Disordered" evidence="1">
    <location>
        <begin position="177"/>
        <end position="196"/>
    </location>
</feature>
<feature type="compositionally biased region" description="Low complexity" evidence="1">
    <location>
        <begin position="1357"/>
        <end position="1376"/>
    </location>
</feature>
<feature type="compositionally biased region" description="Low complexity" evidence="1">
    <location>
        <begin position="1165"/>
        <end position="1209"/>
    </location>
</feature>
<evidence type="ECO:0000256" key="1">
    <source>
        <dbReference type="SAM" id="MobiDB-lite"/>
    </source>
</evidence>
<dbReference type="CDD" id="cd18186">
    <property type="entry name" value="BTB_POZ_ZBTB_KLHL-like"/>
    <property type="match status" value="1"/>
</dbReference>
<dbReference type="PROSITE" id="PS50245">
    <property type="entry name" value="CAP_GLY_2"/>
    <property type="match status" value="1"/>
</dbReference>
<feature type="compositionally biased region" description="Basic and acidic residues" evidence="1">
    <location>
        <begin position="734"/>
        <end position="744"/>
    </location>
</feature>
<dbReference type="InterPro" id="IPR011333">
    <property type="entry name" value="SKP1/BTB/POZ_sf"/>
</dbReference>
<evidence type="ECO:0008006" key="6">
    <source>
        <dbReference type="Google" id="ProtNLM"/>
    </source>
</evidence>
<dbReference type="InterPro" id="IPR000210">
    <property type="entry name" value="BTB/POZ_dom"/>
</dbReference>
<feature type="compositionally biased region" description="Low complexity" evidence="1">
    <location>
        <begin position="1294"/>
        <end position="1304"/>
    </location>
</feature>
<accession>A0A8H4QRT6</accession>
<dbReference type="SUPFAM" id="SSF74924">
    <property type="entry name" value="Cap-Gly domain"/>
    <property type="match status" value="1"/>
</dbReference>
<feature type="region of interest" description="Disordered" evidence="1">
    <location>
        <begin position="51"/>
        <end position="73"/>
    </location>
</feature>
<evidence type="ECO:0000313" key="5">
    <source>
        <dbReference type="Proteomes" id="UP000521872"/>
    </source>
</evidence>
<keyword evidence="5" id="KW-1185">Reference proteome</keyword>